<name>A0A162LV57_9PROT</name>
<dbReference type="RefSeq" id="WP_062761616.1">
    <property type="nucleotide sequence ID" value="NZ_CP121045.1"/>
</dbReference>
<dbReference type="OrthoDB" id="517313at2"/>
<accession>A0A162LV57</accession>
<reference evidence="1 2" key="1">
    <citation type="submission" date="2015-12" db="EMBL/GenBank/DDBJ databases">
        <title>Genome sequence of Tistrella mobilis MCCC 1A02139.</title>
        <authorList>
            <person name="Lu L."/>
            <person name="Lai Q."/>
            <person name="Shao Z."/>
            <person name="Qian P."/>
        </authorList>
    </citation>
    <scope>NUCLEOTIDE SEQUENCE [LARGE SCALE GENOMIC DNA]</scope>
    <source>
        <strain evidence="1 2">MCCC 1A02139</strain>
    </source>
</reference>
<evidence type="ECO:0000313" key="2">
    <source>
        <dbReference type="Proteomes" id="UP000075787"/>
    </source>
</evidence>
<organism evidence="1 2">
    <name type="scientific">Tistrella mobilis</name>
    <dbReference type="NCBI Taxonomy" id="171437"/>
    <lineage>
        <taxon>Bacteria</taxon>
        <taxon>Pseudomonadati</taxon>
        <taxon>Pseudomonadota</taxon>
        <taxon>Alphaproteobacteria</taxon>
        <taxon>Geminicoccales</taxon>
        <taxon>Geminicoccaceae</taxon>
        <taxon>Tistrella</taxon>
    </lineage>
</organism>
<protein>
    <submittedName>
        <fullName evidence="1">Uncharacterized protein</fullName>
    </submittedName>
</protein>
<dbReference type="AlphaFoldDB" id="A0A162LV57"/>
<evidence type="ECO:0000313" key="1">
    <source>
        <dbReference type="EMBL" id="KYO57312.1"/>
    </source>
</evidence>
<proteinExistence type="predicted"/>
<sequence>MDRIIIDPTAMRQFGDPEGATFVFVTNRSAADRFEVRLGRGGGGYAGDMTLFYEKGQSFSELLDQMPETAHILVISPDVYYKSPPAGTIGARRKLLALACNSTPTDMDKLAHGIRMIEATDPAAQQELVDRFFATAEQSAFMEIVDPRYGTRARFDHMSDKYVWNEQAGFLGWGEQQLAPSGEVSALPLDVYDYSADLSLGIDGQMVIEGYPILHNGAPSYHPADQARIHSRLAAMQRGPMLATIERGHIVRLEALAPEAAPAVEMLERMFDVDSRYRIMWEFGFAVNCTLELYDANTAINELYGGQTGTIHIGLGLTPHTQYHLDIVCPATTILGDRGQHIFGPRAEEIIAGTAATGRAGSLVRIRSAACGCVAA</sequence>
<dbReference type="Proteomes" id="UP000075787">
    <property type="component" value="Unassembled WGS sequence"/>
</dbReference>
<comment type="caution">
    <text evidence="1">The sequence shown here is derived from an EMBL/GenBank/DDBJ whole genome shotgun (WGS) entry which is preliminary data.</text>
</comment>
<gene>
    <name evidence="1" type="ORF">AUP44_20600</name>
</gene>
<dbReference type="EMBL" id="LPZR01000028">
    <property type="protein sequence ID" value="KYO57312.1"/>
    <property type="molecule type" value="Genomic_DNA"/>
</dbReference>
<dbReference type="GeneID" id="97243498"/>